<name>A0A2G5U020_9PELO</name>
<keyword evidence="2" id="KW-1185">Reference proteome</keyword>
<reference evidence="2" key="1">
    <citation type="submission" date="2017-10" db="EMBL/GenBank/DDBJ databases">
        <title>Rapid genome shrinkage in a self-fertile nematode reveals novel sperm competition proteins.</title>
        <authorList>
            <person name="Yin D."/>
            <person name="Schwarz E.M."/>
            <person name="Thomas C.G."/>
            <person name="Felde R.L."/>
            <person name="Korf I.F."/>
            <person name="Cutter A.D."/>
            <person name="Schartner C.M."/>
            <person name="Ralston E.J."/>
            <person name="Meyer B.J."/>
            <person name="Haag E.S."/>
        </authorList>
    </citation>
    <scope>NUCLEOTIDE SEQUENCE [LARGE SCALE GENOMIC DNA]</scope>
    <source>
        <strain evidence="2">JU1422</strain>
    </source>
</reference>
<proteinExistence type="predicted"/>
<dbReference type="EMBL" id="PDUG01000004">
    <property type="protein sequence ID" value="PIC32889.1"/>
    <property type="molecule type" value="Genomic_DNA"/>
</dbReference>
<protein>
    <recommendedName>
        <fullName evidence="3">BHLH domain-containing protein</fullName>
    </recommendedName>
</protein>
<dbReference type="AlphaFoldDB" id="A0A2G5U020"/>
<evidence type="ECO:0000313" key="1">
    <source>
        <dbReference type="EMBL" id="PIC32889.1"/>
    </source>
</evidence>
<gene>
    <name evidence="1" type="primary">Cnig_chr_IV.g13064</name>
    <name evidence="1" type="ORF">B9Z55_013064</name>
</gene>
<dbReference type="OrthoDB" id="10322727at2759"/>
<sequence length="192" mass="22102">MSVVAHTVSYKQAVERKRQADCKALIERMRELLVLKGYALPGELTSQELTLFKVVHTITGENLLPKFEEKFLKKNFDGKMSRQERGELKKEREQYRRLKMEASINLLDEFIFAKGLTGGRNLHLTRVRTLQLTLDYLQTLEIFPSPPTTPQLLSFSIERLLAPEDKNTQLLKSLNRIFTIYSACISSQSPSL</sequence>
<organism evidence="1 2">
    <name type="scientific">Caenorhabditis nigoni</name>
    <dbReference type="NCBI Taxonomy" id="1611254"/>
    <lineage>
        <taxon>Eukaryota</taxon>
        <taxon>Metazoa</taxon>
        <taxon>Ecdysozoa</taxon>
        <taxon>Nematoda</taxon>
        <taxon>Chromadorea</taxon>
        <taxon>Rhabditida</taxon>
        <taxon>Rhabditina</taxon>
        <taxon>Rhabditomorpha</taxon>
        <taxon>Rhabditoidea</taxon>
        <taxon>Rhabditidae</taxon>
        <taxon>Peloderinae</taxon>
        <taxon>Caenorhabditis</taxon>
    </lineage>
</organism>
<dbReference type="STRING" id="1611254.A0A2G5U020"/>
<comment type="caution">
    <text evidence="1">The sequence shown here is derived from an EMBL/GenBank/DDBJ whole genome shotgun (WGS) entry which is preliminary data.</text>
</comment>
<accession>A0A2G5U020</accession>
<dbReference type="Proteomes" id="UP000230233">
    <property type="component" value="Chromosome IV"/>
</dbReference>
<evidence type="ECO:0000313" key="2">
    <source>
        <dbReference type="Proteomes" id="UP000230233"/>
    </source>
</evidence>
<evidence type="ECO:0008006" key="3">
    <source>
        <dbReference type="Google" id="ProtNLM"/>
    </source>
</evidence>